<feature type="region of interest" description="Disordered" evidence="1">
    <location>
        <begin position="34"/>
        <end position="68"/>
    </location>
</feature>
<feature type="compositionally biased region" description="Pro residues" evidence="1">
    <location>
        <begin position="36"/>
        <end position="65"/>
    </location>
</feature>
<organism evidence="4 5">
    <name type="scientific">Cryobacterium frigoriphilum</name>
    <dbReference type="NCBI Taxonomy" id="1259150"/>
    <lineage>
        <taxon>Bacteria</taxon>
        <taxon>Bacillati</taxon>
        <taxon>Actinomycetota</taxon>
        <taxon>Actinomycetes</taxon>
        <taxon>Micrococcales</taxon>
        <taxon>Microbacteriaceae</taxon>
        <taxon>Cryobacterium</taxon>
    </lineage>
</organism>
<dbReference type="InterPro" id="IPR018911">
    <property type="entry name" value="Gmad2_Ig-like_dom"/>
</dbReference>
<dbReference type="Pfam" id="PF10648">
    <property type="entry name" value="Gmad2"/>
    <property type="match status" value="2"/>
</dbReference>
<feature type="chain" id="PRO_5020564472" description="Bacterial spore germination immunoglobulin-like domain-containing protein" evidence="2">
    <location>
        <begin position="37"/>
        <end position="274"/>
    </location>
</feature>
<dbReference type="RefSeq" id="WP_134518031.1">
    <property type="nucleotide sequence ID" value="NZ_SOHE01000015.1"/>
</dbReference>
<gene>
    <name evidence="4" type="ORF">E3T55_02680</name>
</gene>
<accession>A0A4R9AAB8</accession>
<reference evidence="4 5" key="1">
    <citation type="submission" date="2019-03" db="EMBL/GenBank/DDBJ databases">
        <title>Genomics of glacier-inhabiting Cryobacterium strains.</title>
        <authorList>
            <person name="Liu Q."/>
            <person name="Xin Y.-H."/>
        </authorList>
    </citation>
    <scope>NUCLEOTIDE SEQUENCE [LARGE SCALE GENOMIC DNA]</scope>
    <source>
        <strain evidence="4 5">Hh14</strain>
    </source>
</reference>
<proteinExistence type="predicted"/>
<evidence type="ECO:0000259" key="3">
    <source>
        <dbReference type="Pfam" id="PF10648"/>
    </source>
</evidence>
<evidence type="ECO:0000313" key="5">
    <source>
        <dbReference type="Proteomes" id="UP000297447"/>
    </source>
</evidence>
<protein>
    <recommendedName>
        <fullName evidence="3">Bacterial spore germination immunoglobulin-like domain-containing protein</fullName>
    </recommendedName>
</protein>
<sequence>MVHLQFPLRTGRLTATVIVAAAVLLVAACAGSGPLAAPPTSPAPTATPTPTPSETPTADPTPTPTSDPAFITILRPEDSATVRIPIAFDGTSNTFEAALTVDAVNEAGDQLCVRHLTATSGSGTPGTWQTLLAFAPESESARPIILRAYELSPKDGSRINLVERPVTLSPTRPAITLTSPACGDTVAAGGVLSVSGVATVFEAQLTVELRDARGTVVFTRYLMTEEGGVESLFGEFVTLPSGLTAGFYDLVAFNTSMKDGSVQNEFAVQITVQS</sequence>
<dbReference type="EMBL" id="SOHE01000015">
    <property type="protein sequence ID" value="TFD54717.1"/>
    <property type="molecule type" value="Genomic_DNA"/>
</dbReference>
<evidence type="ECO:0000256" key="1">
    <source>
        <dbReference type="SAM" id="MobiDB-lite"/>
    </source>
</evidence>
<dbReference type="Proteomes" id="UP000297447">
    <property type="component" value="Unassembled WGS sequence"/>
</dbReference>
<keyword evidence="5" id="KW-1185">Reference proteome</keyword>
<dbReference type="OrthoDB" id="5116042at2"/>
<feature type="domain" description="Bacterial spore germination immunoglobulin-like" evidence="3">
    <location>
        <begin position="71"/>
        <end position="157"/>
    </location>
</feature>
<feature type="signal peptide" evidence="2">
    <location>
        <begin position="1"/>
        <end position="36"/>
    </location>
</feature>
<feature type="domain" description="Bacterial spore germination immunoglobulin-like" evidence="3">
    <location>
        <begin position="175"/>
        <end position="261"/>
    </location>
</feature>
<dbReference type="AlphaFoldDB" id="A0A4R9AAB8"/>
<comment type="caution">
    <text evidence="4">The sequence shown here is derived from an EMBL/GenBank/DDBJ whole genome shotgun (WGS) entry which is preliminary data.</text>
</comment>
<name>A0A4R9AAB8_9MICO</name>
<evidence type="ECO:0000313" key="4">
    <source>
        <dbReference type="EMBL" id="TFD54717.1"/>
    </source>
</evidence>
<evidence type="ECO:0000256" key="2">
    <source>
        <dbReference type="SAM" id="SignalP"/>
    </source>
</evidence>
<keyword evidence="2" id="KW-0732">Signal</keyword>